<dbReference type="Proteomes" id="UP000177622">
    <property type="component" value="Unassembled WGS sequence"/>
</dbReference>
<dbReference type="PANTHER" id="PTHR10869">
    <property type="entry name" value="PROLYL 4-HYDROXYLASE ALPHA SUBUNIT"/>
    <property type="match status" value="1"/>
</dbReference>
<evidence type="ECO:0008006" key="6">
    <source>
        <dbReference type="Google" id="ProtNLM"/>
    </source>
</evidence>
<dbReference type="GO" id="GO:0005783">
    <property type="term" value="C:endoplasmic reticulum"/>
    <property type="evidence" value="ECO:0007669"/>
    <property type="project" value="TreeGrafter"/>
</dbReference>
<dbReference type="InterPro" id="IPR045054">
    <property type="entry name" value="P4HA-like"/>
</dbReference>
<evidence type="ECO:0000313" key="5">
    <source>
        <dbReference type="Proteomes" id="UP000177622"/>
    </source>
</evidence>
<dbReference type="EMBL" id="LXJU01000016">
    <property type="protein sequence ID" value="OGE50729.1"/>
    <property type="molecule type" value="Genomic_DNA"/>
</dbReference>
<feature type="transmembrane region" description="Helical" evidence="3">
    <location>
        <begin position="6"/>
        <end position="24"/>
    </location>
</feature>
<dbReference type="RefSeq" id="XP_022486175.1">
    <property type="nucleotide sequence ID" value="XM_022634122.1"/>
</dbReference>
<keyword evidence="1" id="KW-0479">Metal-binding</keyword>
<proteinExistence type="predicted"/>
<keyword evidence="3" id="KW-0812">Transmembrane</keyword>
<dbReference type="OrthoDB" id="420380at2759"/>
<dbReference type="Gene3D" id="2.60.120.620">
    <property type="entry name" value="q2cbj1_9rhob like domain"/>
    <property type="match status" value="1"/>
</dbReference>
<sequence>MPSLPKLSTVITWFLYSIPIYIFVLDPLLRGFFPGLLPASDSDSEPRSNKDIFDFDDAAAIGPGLNLTDDSFISPEDGVPFDCPNAGGYRVHLLSRAPLIMYIENFISETEANHLLEVSIPNYKPSILYDGHTERIDPTKRLSDRALLDRDNTVRCLEDRARAFQGWRPNLYIERMWAQRYNTSGHYRHHYDWTGSLARGGDRLN</sequence>
<comment type="caution">
    <text evidence="4">The sequence shown here is derived from an EMBL/GenBank/DDBJ whole genome shotgun (WGS) entry which is preliminary data.</text>
</comment>
<evidence type="ECO:0000256" key="1">
    <source>
        <dbReference type="ARBA" id="ARBA00022723"/>
    </source>
</evidence>
<dbReference type="STRING" id="1835702.A0A1F5LCS3"/>
<accession>A0A1F5LCS3</accession>
<dbReference type="GO" id="GO:0046872">
    <property type="term" value="F:metal ion binding"/>
    <property type="evidence" value="ECO:0007669"/>
    <property type="project" value="UniProtKB-KW"/>
</dbReference>
<keyword evidence="3" id="KW-0472">Membrane</keyword>
<evidence type="ECO:0000256" key="3">
    <source>
        <dbReference type="SAM" id="Phobius"/>
    </source>
</evidence>
<dbReference type="PANTHER" id="PTHR10869:SF246">
    <property type="entry name" value="TRANSMEMBRANE PROLYL 4-HYDROXYLASE"/>
    <property type="match status" value="1"/>
</dbReference>
<evidence type="ECO:0000313" key="4">
    <source>
        <dbReference type="EMBL" id="OGE50729.1"/>
    </source>
</evidence>
<dbReference type="AlphaFoldDB" id="A0A1F5LCS3"/>
<keyword evidence="3" id="KW-1133">Transmembrane helix</keyword>
<dbReference type="GO" id="GO:0004656">
    <property type="term" value="F:procollagen-proline 4-dioxygenase activity"/>
    <property type="evidence" value="ECO:0007669"/>
    <property type="project" value="TreeGrafter"/>
</dbReference>
<name>A0A1F5LCS3_PENAI</name>
<keyword evidence="5" id="KW-1185">Reference proteome</keyword>
<protein>
    <recommendedName>
        <fullName evidence="6">Prolyl 4-hydroxylase alpha subunit domain-containing protein</fullName>
    </recommendedName>
</protein>
<gene>
    <name evidence="4" type="ORF">PENARI_c016G08395</name>
</gene>
<keyword evidence="2" id="KW-0408">Iron</keyword>
<reference evidence="4 5" key="1">
    <citation type="journal article" date="2016" name="Sci. Rep.">
        <title>Penicillium arizonense, a new, genome sequenced fungal species, reveals a high chemical diversity in secreted metabolites.</title>
        <authorList>
            <person name="Grijseels S."/>
            <person name="Nielsen J.C."/>
            <person name="Randelovic M."/>
            <person name="Nielsen J."/>
            <person name="Nielsen K.F."/>
            <person name="Workman M."/>
            <person name="Frisvad J.C."/>
        </authorList>
    </citation>
    <scope>NUCLEOTIDE SEQUENCE [LARGE SCALE GENOMIC DNA]</scope>
    <source>
        <strain evidence="4 5">CBS 141311</strain>
    </source>
</reference>
<dbReference type="GeneID" id="34578856"/>
<evidence type="ECO:0000256" key="2">
    <source>
        <dbReference type="ARBA" id="ARBA00023004"/>
    </source>
</evidence>
<organism evidence="4 5">
    <name type="scientific">Penicillium arizonense</name>
    <dbReference type="NCBI Taxonomy" id="1835702"/>
    <lineage>
        <taxon>Eukaryota</taxon>
        <taxon>Fungi</taxon>
        <taxon>Dikarya</taxon>
        <taxon>Ascomycota</taxon>
        <taxon>Pezizomycotina</taxon>
        <taxon>Eurotiomycetes</taxon>
        <taxon>Eurotiomycetidae</taxon>
        <taxon>Eurotiales</taxon>
        <taxon>Aspergillaceae</taxon>
        <taxon>Penicillium</taxon>
    </lineage>
</organism>